<reference evidence="3" key="1">
    <citation type="submission" date="2017-01" db="EMBL/GenBank/DDBJ databases">
        <authorList>
            <person name="Varghese N."/>
            <person name="Submissions S."/>
        </authorList>
    </citation>
    <scope>NUCLEOTIDE SEQUENCE [LARGE SCALE GENOMIC DNA]</scope>
    <source>
        <strain evidence="3">ATCC 51758</strain>
    </source>
</reference>
<dbReference type="InterPro" id="IPR055343">
    <property type="entry name" value="CREG_beta-barrel"/>
</dbReference>
<dbReference type="SUPFAM" id="SSF50475">
    <property type="entry name" value="FMN-binding split barrel"/>
    <property type="match status" value="1"/>
</dbReference>
<dbReference type="GO" id="GO:0005737">
    <property type="term" value="C:cytoplasm"/>
    <property type="evidence" value="ECO:0007669"/>
    <property type="project" value="UniProtKB-ARBA"/>
</dbReference>
<dbReference type="Proteomes" id="UP000186819">
    <property type="component" value="Unassembled WGS sequence"/>
</dbReference>
<gene>
    <name evidence="2" type="ORF">SAMN05421829_10148</name>
</gene>
<protein>
    <recommendedName>
        <fullName evidence="1">CREG-like beta-barrel domain-containing protein</fullName>
    </recommendedName>
</protein>
<dbReference type="InterPro" id="IPR012349">
    <property type="entry name" value="Split_barrel_FMN-bd"/>
</dbReference>
<dbReference type="PANTHER" id="PTHR13343">
    <property type="entry name" value="CREG1 PROTEIN"/>
    <property type="match status" value="1"/>
</dbReference>
<dbReference type="AlphaFoldDB" id="A0A1N6N3L9"/>
<dbReference type="PANTHER" id="PTHR13343:SF17">
    <property type="entry name" value="CELLULAR REPRESSOR OF E1A-STIMULATED GENES, ISOFORM A"/>
    <property type="match status" value="1"/>
</dbReference>
<dbReference type="EMBL" id="FTMD01000001">
    <property type="protein sequence ID" value="SIP86658.1"/>
    <property type="molecule type" value="Genomic_DNA"/>
</dbReference>
<dbReference type="STRING" id="34027.SAMN05421829_10148"/>
<dbReference type="OrthoDB" id="9776211at2"/>
<evidence type="ECO:0000313" key="3">
    <source>
        <dbReference type="Proteomes" id="UP000186819"/>
    </source>
</evidence>
<name>A0A1N6N3L9_9RHOO</name>
<organism evidence="2 3">
    <name type="scientific">Aromatoleum tolulyticum</name>
    <dbReference type="NCBI Taxonomy" id="34027"/>
    <lineage>
        <taxon>Bacteria</taxon>
        <taxon>Pseudomonadati</taxon>
        <taxon>Pseudomonadota</taxon>
        <taxon>Betaproteobacteria</taxon>
        <taxon>Rhodocyclales</taxon>
        <taxon>Rhodocyclaceae</taxon>
        <taxon>Aromatoleum</taxon>
    </lineage>
</organism>
<feature type="domain" description="CREG-like beta-barrel" evidence="1">
    <location>
        <begin position="10"/>
        <end position="145"/>
    </location>
</feature>
<proteinExistence type="predicted"/>
<keyword evidence="3" id="KW-1185">Reference proteome</keyword>
<dbReference type="Pfam" id="PF13883">
    <property type="entry name" value="CREG_beta-barrel"/>
    <property type="match status" value="1"/>
</dbReference>
<dbReference type="Gene3D" id="2.30.110.10">
    <property type="entry name" value="Electron Transport, Fmn-binding Protein, Chain A"/>
    <property type="match status" value="1"/>
</dbReference>
<evidence type="ECO:0000259" key="1">
    <source>
        <dbReference type="Pfam" id="PF13883"/>
    </source>
</evidence>
<sequence length="215" mass="23460">MKITIVPAIHLLHEAAHATLATHSTQLAGYPYATALPCVVDAAQRPLFCISLLAEHTKNLLADPRASLSVVGTENGSVQAGVRMTLIGDVERFEPSAELLARYLRYQPDAKQYLELDFAFFRLQPKRIRYIGGPGKMGWIEDERWAGLPVLPESTEADLLQQLAGSVPAGTHLLGMDCFGVDYAVNGQRARQRFPEVRSAENLAATAPRIVAGLL</sequence>
<accession>A0A1N6N3L9</accession>
<evidence type="ECO:0000313" key="2">
    <source>
        <dbReference type="EMBL" id="SIP86658.1"/>
    </source>
</evidence>
<dbReference type="RefSeq" id="WP_076600098.1">
    <property type="nucleotide sequence ID" value="NZ_FTMD01000001.1"/>
</dbReference>